<evidence type="ECO:0000313" key="1">
    <source>
        <dbReference type="EMBL" id="KAH9320886.1"/>
    </source>
</evidence>
<dbReference type="EMBL" id="JAHRHJ020000003">
    <property type="protein sequence ID" value="KAH9320886.1"/>
    <property type="molecule type" value="Genomic_DNA"/>
</dbReference>
<accession>A0AA38LEG1</accession>
<name>A0AA38LEG1_TAXCH</name>
<comment type="caution">
    <text evidence="1">The sequence shown here is derived from an EMBL/GenBank/DDBJ whole genome shotgun (WGS) entry which is preliminary data.</text>
</comment>
<reference evidence="1 2" key="1">
    <citation type="journal article" date="2021" name="Nat. Plants">
        <title>The Taxus genome provides insights into paclitaxel biosynthesis.</title>
        <authorList>
            <person name="Xiong X."/>
            <person name="Gou J."/>
            <person name="Liao Q."/>
            <person name="Li Y."/>
            <person name="Zhou Q."/>
            <person name="Bi G."/>
            <person name="Li C."/>
            <person name="Du R."/>
            <person name="Wang X."/>
            <person name="Sun T."/>
            <person name="Guo L."/>
            <person name="Liang H."/>
            <person name="Lu P."/>
            <person name="Wu Y."/>
            <person name="Zhang Z."/>
            <person name="Ro D.K."/>
            <person name="Shang Y."/>
            <person name="Huang S."/>
            <person name="Yan J."/>
        </authorList>
    </citation>
    <scope>NUCLEOTIDE SEQUENCE [LARGE SCALE GENOMIC DNA]</scope>
    <source>
        <strain evidence="1">Ta-2019</strain>
    </source>
</reference>
<feature type="non-terminal residue" evidence="1">
    <location>
        <position position="132"/>
    </location>
</feature>
<evidence type="ECO:0008006" key="3">
    <source>
        <dbReference type="Google" id="ProtNLM"/>
    </source>
</evidence>
<evidence type="ECO:0000313" key="2">
    <source>
        <dbReference type="Proteomes" id="UP000824469"/>
    </source>
</evidence>
<proteinExistence type="predicted"/>
<keyword evidence="2" id="KW-1185">Reference proteome</keyword>
<dbReference type="Gene3D" id="3.30.40.100">
    <property type="match status" value="1"/>
</dbReference>
<sequence>MGVTSNESKISEFYFNSQERKTSGHAGNSRPLVEDVALTEVRKVVDGLDDQKQIISTHNNINATDIPIIDGIIIDKSSPTSVLTKVEGNKDSKCLSTKPENPLSAWVQCDKCTKWHQIPIELAKYIDITNLR</sequence>
<gene>
    <name evidence="1" type="ORF">KI387_015525</name>
</gene>
<protein>
    <recommendedName>
        <fullName evidence="3">CW-type domain-containing protein</fullName>
    </recommendedName>
</protein>
<organism evidence="1 2">
    <name type="scientific">Taxus chinensis</name>
    <name type="common">Chinese yew</name>
    <name type="synonym">Taxus wallichiana var. chinensis</name>
    <dbReference type="NCBI Taxonomy" id="29808"/>
    <lineage>
        <taxon>Eukaryota</taxon>
        <taxon>Viridiplantae</taxon>
        <taxon>Streptophyta</taxon>
        <taxon>Embryophyta</taxon>
        <taxon>Tracheophyta</taxon>
        <taxon>Spermatophyta</taxon>
        <taxon>Pinopsida</taxon>
        <taxon>Pinidae</taxon>
        <taxon>Conifers II</taxon>
        <taxon>Cupressales</taxon>
        <taxon>Taxaceae</taxon>
        <taxon>Taxus</taxon>
    </lineage>
</organism>
<dbReference type="AlphaFoldDB" id="A0AA38LEG1"/>
<dbReference type="Proteomes" id="UP000824469">
    <property type="component" value="Unassembled WGS sequence"/>
</dbReference>